<evidence type="ECO:0000313" key="2">
    <source>
        <dbReference type="EMBL" id="GEL97370.1"/>
    </source>
</evidence>
<dbReference type="PANTHER" id="PTHR42830:SF2">
    <property type="entry name" value="OSMC_OHR FAMILY PROTEIN"/>
    <property type="match status" value="1"/>
</dbReference>
<organism evidence="2 3">
    <name type="scientific">Cellulomonas terrae</name>
    <dbReference type="NCBI Taxonomy" id="311234"/>
    <lineage>
        <taxon>Bacteria</taxon>
        <taxon>Bacillati</taxon>
        <taxon>Actinomycetota</taxon>
        <taxon>Actinomycetes</taxon>
        <taxon>Micrococcales</taxon>
        <taxon>Cellulomonadaceae</taxon>
        <taxon>Cellulomonas</taxon>
    </lineage>
</organism>
<accession>A0A511JHB0</accession>
<evidence type="ECO:0000313" key="3">
    <source>
        <dbReference type="Proteomes" id="UP000321049"/>
    </source>
</evidence>
<dbReference type="AlphaFoldDB" id="A0A511JHB0"/>
<dbReference type="Gene3D" id="3.30.300.20">
    <property type="match status" value="1"/>
</dbReference>
<dbReference type="Pfam" id="PF02566">
    <property type="entry name" value="OsmC"/>
    <property type="match status" value="1"/>
</dbReference>
<reference evidence="2 3" key="1">
    <citation type="submission" date="2019-07" db="EMBL/GenBank/DDBJ databases">
        <title>Whole genome shotgun sequence of Cellulomonas terrae NBRC 100819.</title>
        <authorList>
            <person name="Hosoyama A."/>
            <person name="Uohara A."/>
            <person name="Ohji S."/>
            <person name="Ichikawa N."/>
        </authorList>
    </citation>
    <scope>NUCLEOTIDE SEQUENCE [LARGE SCALE GENOMIC DNA]</scope>
    <source>
        <strain evidence="2 3">NBRC 100819</strain>
    </source>
</reference>
<dbReference type="SUPFAM" id="SSF82784">
    <property type="entry name" value="OsmC-like"/>
    <property type="match status" value="1"/>
</dbReference>
<dbReference type="Proteomes" id="UP000321049">
    <property type="component" value="Unassembled WGS sequence"/>
</dbReference>
<dbReference type="EMBL" id="BJWH01000003">
    <property type="protein sequence ID" value="GEL97370.1"/>
    <property type="molecule type" value="Genomic_DNA"/>
</dbReference>
<dbReference type="InterPro" id="IPR036102">
    <property type="entry name" value="OsmC/Ohrsf"/>
</dbReference>
<comment type="caution">
    <text evidence="2">The sequence shown here is derived from an EMBL/GenBank/DDBJ whole genome shotgun (WGS) entry which is preliminary data.</text>
</comment>
<feature type="region of interest" description="Disordered" evidence="1">
    <location>
        <begin position="1"/>
        <end position="22"/>
    </location>
</feature>
<feature type="compositionally biased region" description="Basic and acidic residues" evidence="1">
    <location>
        <begin position="10"/>
        <end position="19"/>
    </location>
</feature>
<dbReference type="PANTHER" id="PTHR42830">
    <property type="entry name" value="OSMOTICALLY INDUCIBLE FAMILY PROTEIN"/>
    <property type="match status" value="1"/>
</dbReference>
<name>A0A511JHB0_9CELL</name>
<dbReference type="InterPro" id="IPR003718">
    <property type="entry name" value="OsmC/Ohr_fam"/>
</dbReference>
<evidence type="ECO:0000256" key="1">
    <source>
        <dbReference type="SAM" id="MobiDB-lite"/>
    </source>
</evidence>
<proteinExistence type="predicted"/>
<dbReference type="InterPro" id="IPR052707">
    <property type="entry name" value="OsmC_Ohr_Peroxiredoxin"/>
</dbReference>
<dbReference type="InterPro" id="IPR015946">
    <property type="entry name" value="KH_dom-like_a/b"/>
</dbReference>
<keyword evidence="3" id="KW-1185">Reference proteome</keyword>
<protein>
    <submittedName>
        <fullName evidence="2">Peroxiredoxin</fullName>
    </submittedName>
</protein>
<sequence length="195" mass="21180">MFSSVVRTADATDRTGPDRRRYRGLMGPLHTYSVDVTWTGAGRTGTSSYTAYSRDHEVRIGSKPPLLGSSDPAFRGDPTRYNPEELLVSALAQCHMLWFLHLASAAGIVVVGYEDQAVGTMRIEAAGQGQFREVVLRPRVTLAAGAHLPTGAAVTDGVLADIHHQAHEHCFIARSVNFPVRHEPVPVRTAQSVSH</sequence>
<gene>
    <name evidence="2" type="ORF">CTE05_09170</name>
</gene>